<protein>
    <submittedName>
        <fullName evidence="2">Putative beta-lysine N-acetyltransferase</fullName>
    </submittedName>
</protein>
<accession>A0A235FCQ6</accession>
<reference evidence="2 3" key="1">
    <citation type="submission" date="2017-07" db="EMBL/GenBank/DDBJ databases">
        <title>Fictibacillus sp. nov. GDSW-R2A3 Genome sequencing and assembly.</title>
        <authorList>
            <person name="Mayilraj S."/>
        </authorList>
    </citation>
    <scope>NUCLEOTIDE SEQUENCE [LARGE SCALE GENOMIC DNA]</scope>
    <source>
        <strain evidence="2 3">GDSW-R2A3</strain>
    </source>
</reference>
<evidence type="ECO:0000259" key="1">
    <source>
        <dbReference type="PROSITE" id="PS51186"/>
    </source>
</evidence>
<dbReference type="Gene3D" id="3.40.630.30">
    <property type="match status" value="1"/>
</dbReference>
<sequence length="287" mass="33015">MNDTYFENAAVQTANFSADVYFDYFNERMRIDDFRGDPSALWNYIEEKTNEHAFAKVILKCRNEYVSFFLQHGFVPEAYFKGYYNGSDCQFLSRFFTNERRNSCHWAAEDATVSQILQKEQNDTVPPLAEGITIRLAVEKDASSLAALYGTVFKVYPTPMNDPAYIIKVMKEGTVFYCAEKEGEIVSAASAEILVKYHNAELTDCATLEDYRKYGLMKILIAHLEEELVSRSIYCAYSLARALSFGMNAVFHQRGYTYGGRLANNCIIFEDYEDMNLWVKDLSNIKR</sequence>
<comment type="caution">
    <text evidence="2">The sequence shown here is derived from an EMBL/GenBank/DDBJ whole genome shotgun (WGS) entry which is preliminary data.</text>
</comment>
<feature type="domain" description="N-acetyltransferase" evidence="1">
    <location>
        <begin position="132"/>
        <end position="278"/>
    </location>
</feature>
<dbReference type="SUPFAM" id="SSF55729">
    <property type="entry name" value="Acyl-CoA N-acyltransferases (Nat)"/>
    <property type="match status" value="1"/>
</dbReference>
<keyword evidence="3" id="KW-1185">Reference proteome</keyword>
<dbReference type="InterPro" id="IPR022525">
    <property type="entry name" value="GNAT_AblB"/>
</dbReference>
<evidence type="ECO:0000313" key="2">
    <source>
        <dbReference type="EMBL" id="OYD58713.1"/>
    </source>
</evidence>
<gene>
    <name evidence="2" type="primary">ablB</name>
    <name evidence="2" type="ORF">CGZ90_02090</name>
</gene>
<organism evidence="2 3">
    <name type="scientific">Fictibacillus aquaticus</name>
    <dbReference type="NCBI Taxonomy" id="2021314"/>
    <lineage>
        <taxon>Bacteria</taxon>
        <taxon>Bacillati</taxon>
        <taxon>Bacillota</taxon>
        <taxon>Bacilli</taxon>
        <taxon>Bacillales</taxon>
        <taxon>Fictibacillaceae</taxon>
        <taxon>Fictibacillus</taxon>
    </lineage>
</organism>
<dbReference type="PROSITE" id="PS51186">
    <property type="entry name" value="GNAT"/>
    <property type="match status" value="1"/>
</dbReference>
<dbReference type="Proteomes" id="UP000215059">
    <property type="component" value="Unassembled WGS sequence"/>
</dbReference>
<dbReference type="AlphaFoldDB" id="A0A235FCQ6"/>
<dbReference type="InterPro" id="IPR016181">
    <property type="entry name" value="Acyl_CoA_acyltransferase"/>
</dbReference>
<dbReference type="GO" id="GO:0008080">
    <property type="term" value="F:N-acetyltransferase activity"/>
    <property type="evidence" value="ECO:0007669"/>
    <property type="project" value="InterPro"/>
</dbReference>
<keyword evidence="2" id="KW-0808">Transferase</keyword>
<dbReference type="Pfam" id="PF00583">
    <property type="entry name" value="Acetyltransf_1"/>
    <property type="match status" value="1"/>
</dbReference>
<dbReference type="RefSeq" id="WP_094250674.1">
    <property type="nucleotide sequence ID" value="NZ_JBHLXL010000001.1"/>
</dbReference>
<dbReference type="OrthoDB" id="9790652at2"/>
<dbReference type="EMBL" id="NOII01000001">
    <property type="protein sequence ID" value="OYD58713.1"/>
    <property type="molecule type" value="Genomic_DNA"/>
</dbReference>
<evidence type="ECO:0000313" key="3">
    <source>
        <dbReference type="Proteomes" id="UP000215059"/>
    </source>
</evidence>
<dbReference type="NCBIfam" id="TIGR03827">
    <property type="entry name" value="GNAT_ablB"/>
    <property type="match status" value="1"/>
</dbReference>
<name>A0A235FCQ6_9BACL</name>
<dbReference type="InterPro" id="IPR000182">
    <property type="entry name" value="GNAT_dom"/>
</dbReference>
<proteinExistence type="predicted"/>